<dbReference type="InterPro" id="IPR006091">
    <property type="entry name" value="Acyl-CoA_Oxase/DH_mid-dom"/>
</dbReference>
<name>A0A381S4I2_9ZZZZ</name>
<gene>
    <name evidence="9" type="ORF">METZ01_LOCUS51075</name>
</gene>
<comment type="cofactor">
    <cofactor evidence="1">
        <name>FAD</name>
        <dbReference type="ChEBI" id="CHEBI:57692"/>
    </cofactor>
</comment>
<dbReference type="Pfam" id="PF02771">
    <property type="entry name" value="Acyl-CoA_dh_N"/>
    <property type="match status" value="1"/>
</dbReference>
<dbReference type="SUPFAM" id="SSF56645">
    <property type="entry name" value="Acyl-CoA dehydrogenase NM domain-like"/>
    <property type="match status" value="1"/>
</dbReference>
<dbReference type="InterPro" id="IPR009075">
    <property type="entry name" value="AcylCo_DH/oxidase_C"/>
</dbReference>
<evidence type="ECO:0000256" key="4">
    <source>
        <dbReference type="ARBA" id="ARBA00022827"/>
    </source>
</evidence>
<dbReference type="InterPro" id="IPR006089">
    <property type="entry name" value="Acyl-CoA_DH_CS"/>
</dbReference>
<evidence type="ECO:0000256" key="2">
    <source>
        <dbReference type="ARBA" id="ARBA00009347"/>
    </source>
</evidence>
<evidence type="ECO:0000259" key="6">
    <source>
        <dbReference type="Pfam" id="PF00441"/>
    </source>
</evidence>
<dbReference type="FunFam" id="1.20.140.10:FF:000004">
    <property type="entry name" value="Acyl-CoA dehydrogenase FadE25"/>
    <property type="match status" value="1"/>
</dbReference>
<reference evidence="9" key="1">
    <citation type="submission" date="2018-05" db="EMBL/GenBank/DDBJ databases">
        <authorList>
            <person name="Lanie J.A."/>
            <person name="Ng W.-L."/>
            <person name="Kazmierczak K.M."/>
            <person name="Andrzejewski T.M."/>
            <person name="Davidsen T.M."/>
            <person name="Wayne K.J."/>
            <person name="Tettelin H."/>
            <person name="Glass J.I."/>
            <person name="Rusch D."/>
            <person name="Podicherti R."/>
            <person name="Tsui H.-C.T."/>
            <person name="Winkler M.E."/>
        </authorList>
    </citation>
    <scope>NUCLEOTIDE SEQUENCE</scope>
</reference>
<dbReference type="InterPro" id="IPR013786">
    <property type="entry name" value="AcylCoA_DH/ox_N"/>
</dbReference>
<accession>A0A381S4I2</accession>
<keyword evidence="5" id="KW-0560">Oxidoreductase</keyword>
<dbReference type="Gene3D" id="1.10.540.10">
    <property type="entry name" value="Acyl-CoA dehydrogenase/oxidase, N-terminal domain"/>
    <property type="match status" value="1"/>
</dbReference>
<feature type="domain" description="Acyl-CoA dehydrogenase/oxidase C-terminal" evidence="6">
    <location>
        <begin position="231"/>
        <end position="378"/>
    </location>
</feature>
<dbReference type="GO" id="GO:0050660">
    <property type="term" value="F:flavin adenine dinucleotide binding"/>
    <property type="evidence" value="ECO:0007669"/>
    <property type="project" value="InterPro"/>
</dbReference>
<dbReference type="PIRSF" id="PIRSF016578">
    <property type="entry name" value="HsaA"/>
    <property type="match status" value="1"/>
</dbReference>
<dbReference type="InterPro" id="IPR036250">
    <property type="entry name" value="AcylCo_DH-like_C"/>
</dbReference>
<dbReference type="InterPro" id="IPR037069">
    <property type="entry name" value="AcylCoA_DH/ox_N_sf"/>
</dbReference>
<feature type="domain" description="Acyl-CoA oxidase/dehydrogenase middle" evidence="7">
    <location>
        <begin position="123"/>
        <end position="217"/>
    </location>
</feature>
<dbReference type="Pfam" id="PF02770">
    <property type="entry name" value="Acyl-CoA_dh_M"/>
    <property type="match status" value="1"/>
</dbReference>
<feature type="domain" description="Acyl-CoA dehydrogenase/oxidase N-terminal" evidence="8">
    <location>
        <begin position="7"/>
        <end position="119"/>
    </location>
</feature>
<dbReference type="FunFam" id="2.40.110.10:FF:000009">
    <property type="entry name" value="Acyl-CoA dehydrogenase"/>
    <property type="match status" value="1"/>
</dbReference>
<dbReference type="Gene3D" id="1.20.140.10">
    <property type="entry name" value="Butyryl-CoA Dehydrogenase, subunit A, domain 3"/>
    <property type="match status" value="1"/>
</dbReference>
<evidence type="ECO:0000256" key="1">
    <source>
        <dbReference type="ARBA" id="ARBA00001974"/>
    </source>
</evidence>
<dbReference type="AlphaFoldDB" id="A0A381S4I2"/>
<evidence type="ECO:0000259" key="7">
    <source>
        <dbReference type="Pfam" id="PF02770"/>
    </source>
</evidence>
<dbReference type="PROSITE" id="PS00073">
    <property type="entry name" value="ACYL_COA_DH_2"/>
    <property type="match status" value="1"/>
</dbReference>
<dbReference type="Pfam" id="PF00441">
    <property type="entry name" value="Acyl-CoA_dh_1"/>
    <property type="match status" value="1"/>
</dbReference>
<evidence type="ECO:0000259" key="8">
    <source>
        <dbReference type="Pfam" id="PF02771"/>
    </source>
</evidence>
<proteinExistence type="inferred from homology"/>
<evidence type="ECO:0008006" key="10">
    <source>
        <dbReference type="Google" id="ProtNLM"/>
    </source>
</evidence>
<comment type="similarity">
    <text evidence="2">Belongs to the acyl-CoA dehydrogenase family.</text>
</comment>
<dbReference type="PANTHER" id="PTHR43884:SF12">
    <property type="entry name" value="ISOVALERYL-COA DEHYDROGENASE, MITOCHONDRIAL-RELATED"/>
    <property type="match status" value="1"/>
</dbReference>
<dbReference type="FunFam" id="1.10.540.10:FF:000002">
    <property type="entry name" value="Acyl-CoA dehydrogenase FadE19"/>
    <property type="match status" value="1"/>
</dbReference>
<evidence type="ECO:0000256" key="5">
    <source>
        <dbReference type="ARBA" id="ARBA00023002"/>
    </source>
</evidence>
<organism evidence="9">
    <name type="scientific">marine metagenome</name>
    <dbReference type="NCBI Taxonomy" id="408172"/>
    <lineage>
        <taxon>unclassified sequences</taxon>
        <taxon>metagenomes</taxon>
        <taxon>ecological metagenomes</taxon>
    </lineage>
</organism>
<sequence length="388" mass="42009">MIDFFLSEEQKMIRDMVRDFTANEIAPIAAELDEKGEFPAEIIAKMGELGLMGVPFPEEYGGAGMDYVSYATAIYEIARVCASTAITMAAHTSLGMTPIYLVGSEKQKRKYIPPLASGEMIGAFGLTEASAGSDAAATKTTAVKKGDEWIINGSKVFTTNAGVAGVISITAKVIENDEEKGIGAFIIETDNPGLRLGPKEKKMGWNASDTRQIFFEDLRVSDEQRLGKSVDGFRTFLKALVGGRISVGALSCGTAEGAYSAALNYSHEREAFGKPIHKFQSVGFKLADMATEIEASKLLVYQAAKKYDEGHNVVKEAAMAKLFASETAMKTTTEAIQVFGGYGYIKEYPAERFFRDAKVLTIGEGTSEIQKIIILREILKSLDNAISV</sequence>
<dbReference type="GO" id="GO:0003995">
    <property type="term" value="F:acyl-CoA dehydrogenase activity"/>
    <property type="evidence" value="ECO:0007669"/>
    <property type="project" value="InterPro"/>
</dbReference>
<dbReference type="InterPro" id="IPR046373">
    <property type="entry name" value="Acyl-CoA_Oxase/DH_mid-dom_sf"/>
</dbReference>
<keyword evidence="3" id="KW-0285">Flavoprotein</keyword>
<evidence type="ECO:0000256" key="3">
    <source>
        <dbReference type="ARBA" id="ARBA00022630"/>
    </source>
</evidence>
<dbReference type="PROSITE" id="PS00072">
    <property type="entry name" value="ACYL_COA_DH_1"/>
    <property type="match status" value="1"/>
</dbReference>
<dbReference type="Gene3D" id="2.40.110.10">
    <property type="entry name" value="Butyryl-CoA Dehydrogenase, subunit A, domain 2"/>
    <property type="match status" value="1"/>
</dbReference>
<dbReference type="EMBL" id="UINC01002583">
    <property type="protein sequence ID" value="SUZ98221.1"/>
    <property type="molecule type" value="Genomic_DNA"/>
</dbReference>
<dbReference type="InterPro" id="IPR009100">
    <property type="entry name" value="AcylCoA_DH/oxidase_NM_dom_sf"/>
</dbReference>
<dbReference type="SUPFAM" id="SSF47203">
    <property type="entry name" value="Acyl-CoA dehydrogenase C-terminal domain-like"/>
    <property type="match status" value="1"/>
</dbReference>
<protein>
    <recommendedName>
        <fullName evidence="10">Acyl-CoA dehydrogenase</fullName>
    </recommendedName>
</protein>
<keyword evidence="4" id="KW-0274">FAD</keyword>
<dbReference type="PANTHER" id="PTHR43884">
    <property type="entry name" value="ACYL-COA DEHYDROGENASE"/>
    <property type="match status" value="1"/>
</dbReference>
<evidence type="ECO:0000313" key="9">
    <source>
        <dbReference type="EMBL" id="SUZ98221.1"/>
    </source>
</evidence>